<evidence type="ECO:0000256" key="1">
    <source>
        <dbReference type="PROSITE-ProRule" id="PRU00047"/>
    </source>
</evidence>
<sequence length="161" mass="18341">MYLRHEAKIRGVPHHYTNEQLTERFSDAGVVRARRQFTFKRLYDGSVEECPRSSVILTFKPDATMPSVLELGSDRFTVEEYIEAPFQCFKCLRFGHTANECVSVSRCKNCGARYCVENCARRQPLCANCFGPHPATYAGCPRRREVAFASLWKSAFTLSAL</sequence>
<gene>
    <name evidence="3" type="ORF">V5799_011352</name>
</gene>
<evidence type="ECO:0000313" key="4">
    <source>
        <dbReference type="Proteomes" id="UP001321473"/>
    </source>
</evidence>
<protein>
    <recommendedName>
        <fullName evidence="2">CCHC-type domain-containing protein</fullName>
    </recommendedName>
</protein>
<dbReference type="PROSITE" id="PS50158">
    <property type="entry name" value="ZF_CCHC"/>
    <property type="match status" value="1"/>
</dbReference>
<dbReference type="GO" id="GO:0003676">
    <property type="term" value="F:nucleic acid binding"/>
    <property type="evidence" value="ECO:0007669"/>
    <property type="project" value="InterPro"/>
</dbReference>
<dbReference type="InterPro" id="IPR001878">
    <property type="entry name" value="Znf_CCHC"/>
</dbReference>
<keyword evidence="1" id="KW-0863">Zinc-finger</keyword>
<dbReference type="Proteomes" id="UP001321473">
    <property type="component" value="Unassembled WGS sequence"/>
</dbReference>
<keyword evidence="4" id="KW-1185">Reference proteome</keyword>
<dbReference type="GO" id="GO:0008270">
    <property type="term" value="F:zinc ion binding"/>
    <property type="evidence" value="ECO:0007669"/>
    <property type="project" value="UniProtKB-KW"/>
</dbReference>
<organism evidence="3 4">
    <name type="scientific">Amblyomma americanum</name>
    <name type="common">Lone star tick</name>
    <dbReference type="NCBI Taxonomy" id="6943"/>
    <lineage>
        <taxon>Eukaryota</taxon>
        <taxon>Metazoa</taxon>
        <taxon>Ecdysozoa</taxon>
        <taxon>Arthropoda</taxon>
        <taxon>Chelicerata</taxon>
        <taxon>Arachnida</taxon>
        <taxon>Acari</taxon>
        <taxon>Parasitiformes</taxon>
        <taxon>Ixodida</taxon>
        <taxon>Ixodoidea</taxon>
        <taxon>Ixodidae</taxon>
        <taxon>Amblyomminae</taxon>
        <taxon>Amblyomma</taxon>
    </lineage>
</organism>
<accession>A0AAQ4EH92</accession>
<evidence type="ECO:0000259" key="2">
    <source>
        <dbReference type="PROSITE" id="PS50158"/>
    </source>
</evidence>
<feature type="domain" description="CCHC-type" evidence="2">
    <location>
        <begin position="88"/>
        <end position="101"/>
    </location>
</feature>
<proteinExistence type="predicted"/>
<evidence type="ECO:0000313" key="3">
    <source>
        <dbReference type="EMBL" id="KAK8774106.1"/>
    </source>
</evidence>
<dbReference type="AlphaFoldDB" id="A0AAQ4EH92"/>
<name>A0AAQ4EH92_AMBAM</name>
<keyword evidence="1" id="KW-0862">Zinc</keyword>
<keyword evidence="1" id="KW-0479">Metal-binding</keyword>
<comment type="caution">
    <text evidence="3">The sequence shown here is derived from an EMBL/GenBank/DDBJ whole genome shotgun (WGS) entry which is preliminary data.</text>
</comment>
<dbReference type="EMBL" id="JARKHS020015793">
    <property type="protein sequence ID" value="KAK8774106.1"/>
    <property type="molecule type" value="Genomic_DNA"/>
</dbReference>
<reference evidence="3 4" key="1">
    <citation type="journal article" date="2023" name="Arcadia Sci">
        <title>De novo assembly of a long-read Amblyomma americanum tick genome.</title>
        <authorList>
            <person name="Chou S."/>
            <person name="Poskanzer K.E."/>
            <person name="Rollins M."/>
            <person name="Thuy-Boun P.S."/>
        </authorList>
    </citation>
    <scope>NUCLEOTIDE SEQUENCE [LARGE SCALE GENOMIC DNA]</scope>
    <source>
        <strain evidence="3">F_SG_1</strain>
        <tissue evidence="3">Salivary glands</tissue>
    </source>
</reference>